<name>I7LKS9_9CLOT</name>
<protein>
    <submittedName>
        <fullName evidence="2">Uncharacterized protein</fullName>
    </submittedName>
</protein>
<evidence type="ECO:0000313" key="3">
    <source>
        <dbReference type="Proteomes" id="UP000007652"/>
    </source>
</evidence>
<feature type="transmembrane region" description="Helical" evidence="1">
    <location>
        <begin position="108"/>
        <end position="128"/>
    </location>
</feature>
<proteinExistence type="predicted"/>
<gene>
    <name evidence="2" type="ORF">CAAU_2607</name>
</gene>
<feature type="transmembrane region" description="Helical" evidence="1">
    <location>
        <begin position="20"/>
        <end position="41"/>
    </location>
</feature>
<dbReference type="RefSeq" id="WP_008909933.1">
    <property type="nucleotide sequence ID" value="NZ_CAKP01000138.1"/>
</dbReference>
<dbReference type="InterPro" id="IPR023804">
    <property type="entry name" value="DUF3792_TM"/>
</dbReference>
<reference evidence="2 3" key="1">
    <citation type="journal article" date="2011" name="J. Bacteriol.">
        <title>Draft genome sequence of Caloramator australicus strain RC3T, a thermoanaerobe from the Great Artesian Basin of Australia.</title>
        <authorList>
            <person name="Ogg C.D."/>
            <person name="Patel B.K.C."/>
        </authorList>
    </citation>
    <scope>NUCLEOTIDE SEQUENCE [LARGE SCALE GENOMIC DNA]</scope>
    <source>
        <strain evidence="2 3">RC3</strain>
    </source>
</reference>
<dbReference type="NCBIfam" id="TIGR04086">
    <property type="entry name" value="TIGR04086_membr"/>
    <property type="match status" value="1"/>
</dbReference>
<feature type="transmembrane region" description="Helical" evidence="1">
    <location>
        <begin position="76"/>
        <end position="96"/>
    </location>
</feature>
<comment type="caution">
    <text evidence="2">The sequence shown here is derived from an EMBL/GenBank/DDBJ whole genome shotgun (WGS) entry which is preliminary data.</text>
</comment>
<dbReference type="OrthoDB" id="2086722at2"/>
<keyword evidence="1" id="KW-0812">Transmembrane</keyword>
<organism evidence="2 3">
    <name type="scientific">Caloramator australicus RC3</name>
    <dbReference type="NCBI Taxonomy" id="857293"/>
    <lineage>
        <taxon>Bacteria</taxon>
        <taxon>Bacillati</taxon>
        <taxon>Bacillota</taxon>
        <taxon>Clostridia</taxon>
        <taxon>Eubacteriales</taxon>
        <taxon>Clostridiaceae</taxon>
        <taxon>Caloramator</taxon>
    </lineage>
</organism>
<evidence type="ECO:0000313" key="2">
    <source>
        <dbReference type="EMBL" id="CCJ34690.1"/>
    </source>
</evidence>
<dbReference type="STRING" id="857293.CAAU_2607"/>
<feature type="transmembrane region" description="Helical" evidence="1">
    <location>
        <begin position="47"/>
        <end position="69"/>
    </location>
</feature>
<accession>I7LKS9</accession>
<keyword evidence="1" id="KW-1133">Transmembrane helix</keyword>
<dbReference type="EMBL" id="CAKP01000138">
    <property type="protein sequence ID" value="CCJ34690.1"/>
    <property type="molecule type" value="Genomic_DNA"/>
</dbReference>
<sequence>MSKTDNQKESKLVSIYAKAILRGIILTLILIFVVTAIAYFAQIDESYFRTITWIINIIAICYAAIYGVLKIGKKGYLHGALIALIYSIIMFLAALLSDKGAVNIRTYIVIFIASIIIGALSGMIGMVLKGND</sequence>
<keyword evidence="1" id="KW-0472">Membrane</keyword>
<dbReference type="Proteomes" id="UP000007652">
    <property type="component" value="Unassembled WGS sequence"/>
</dbReference>
<keyword evidence="3" id="KW-1185">Reference proteome</keyword>
<dbReference type="AlphaFoldDB" id="I7LKS9"/>
<evidence type="ECO:0000256" key="1">
    <source>
        <dbReference type="SAM" id="Phobius"/>
    </source>
</evidence>
<dbReference type="Pfam" id="PF12670">
    <property type="entry name" value="DUF3792"/>
    <property type="match status" value="1"/>
</dbReference>